<dbReference type="Gene3D" id="3.90.226.10">
    <property type="entry name" value="2-enoyl-CoA Hydratase, Chain A, domain 1"/>
    <property type="match status" value="1"/>
</dbReference>
<reference evidence="6 7" key="1">
    <citation type="submission" date="2022-11" db="EMBL/GenBank/DDBJ databases">
        <title>Minimal conservation of predation-associated metabolite biosynthetic gene clusters underscores biosynthetic potential of Myxococcota including descriptions for ten novel species: Archangium lansinium sp. nov., Myxococcus landrumus sp. nov., Nannocystis bai.</title>
        <authorList>
            <person name="Ahearne A."/>
            <person name="Stevens C."/>
            <person name="Dowd S."/>
        </authorList>
    </citation>
    <scope>NUCLEOTIDE SEQUENCE [LARGE SCALE GENOMIC DNA]</scope>
    <source>
        <strain evidence="6 7">NCELM</strain>
    </source>
</reference>
<dbReference type="CDD" id="cd07560">
    <property type="entry name" value="Peptidase_S41_CPP"/>
    <property type="match status" value="1"/>
</dbReference>
<dbReference type="Gene3D" id="3.30.750.44">
    <property type="match status" value="1"/>
</dbReference>
<evidence type="ECO:0000256" key="1">
    <source>
        <dbReference type="ARBA" id="ARBA00009179"/>
    </source>
</evidence>
<keyword evidence="4" id="KW-0720">Serine protease</keyword>
<dbReference type="InterPro" id="IPR001478">
    <property type="entry name" value="PDZ"/>
</dbReference>
<dbReference type="InterPro" id="IPR005151">
    <property type="entry name" value="Tail-specific_protease"/>
</dbReference>
<dbReference type="RefSeq" id="WP_271999766.1">
    <property type="nucleotide sequence ID" value="NZ_JAQNDN010000010.1"/>
</dbReference>
<dbReference type="InterPro" id="IPR003646">
    <property type="entry name" value="SH3-like_bac-type"/>
</dbReference>
<feature type="domain" description="PDZ" evidence="5">
    <location>
        <begin position="174"/>
        <end position="257"/>
    </location>
</feature>
<evidence type="ECO:0000313" key="7">
    <source>
        <dbReference type="Proteomes" id="UP001217838"/>
    </source>
</evidence>
<dbReference type="PANTHER" id="PTHR32060">
    <property type="entry name" value="TAIL-SPECIFIC PROTEASE"/>
    <property type="match status" value="1"/>
</dbReference>
<dbReference type="Pfam" id="PF03572">
    <property type="entry name" value="Peptidase_S41"/>
    <property type="match status" value="1"/>
</dbReference>
<proteinExistence type="inferred from homology"/>
<keyword evidence="3" id="KW-0378">Hydrolase</keyword>
<dbReference type="InterPro" id="IPR004447">
    <property type="entry name" value="Peptidase_S41A"/>
</dbReference>
<dbReference type="EMBL" id="JAQNDN010000010">
    <property type="protein sequence ID" value="MDC0669960.1"/>
    <property type="molecule type" value="Genomic_DNA"/>
</dbReference>
<dbReference type="SMART" id="SM00228">
    <property type="entry name" value="PDZ"/>
    <property type="match status" value="1"/>
</dbReference>
<accession>A0ABT5B763</accession>
<dbReference type="PANTHER" id="PTHR32060:SF30">
    <property type="entry name" value="CARBOXY-TERMINAL PROCESSING PROTEASE CTPA"/>
    <property type="match status" value="1"/>
</dbReference>
<dbReference type="SMART" id="SM00245">
    <property type="entry name" value="TSPc"/>
    <property type="match status" value="1"/>
</dbReference>
<gene>
    <name evidence="6" type="ORF">POL58_19555</name>
</gene>
<keyword evidence="2" id="KW-0645">Protease</keyword>
<dbReference type="SUPFAM" id="SSF50156">
    <property type="entry name" value="PDZ domain-like"/>
    <property type="match status" value="1"/>
</dbReference>
<evidence type="ECO:0000313" key="6">
    <source>
        <dbReference type="EMBL" id="MDC0669960.1"/>
    </source>
</evidence>
<keyword evidence="7" id="KW-1185">Reference proteome</keyword>
<dbReference type="PROSITE" id="PS51257">
    <property type="entry name" value="PROKAR_LIPOPROTEIN"/>
    <property type="match status" value="1"/>
</dbReference>
<dbReference type="InterPro" id="IPR029045">
    <property type="entry name" value="ClpP/crotonase-like_dom_sf"/>
</dbReference>
<dbReference type="NCBIfam" id="TIGR00225">
    <property type="entry name" value="prc"/>
    <property type="match status" value="1"/>
</dbReference>
<dbReference type="Proteomes" id="UP001217838">
    <property type="component" value="Unassembled WGS sequence"/>
</dbReference>
<dbReference type="SMART" id="SM00287">
    <property type="entry name" value="SH3b"/>
    <property type="match status" value="1"/>
</dbReference>
<protein>
    <submittedName>
        <fullName evidence="6">S41 family peptidase</fullName>
    </submittedName>
</protein>
<dbReference type="NCBIfam" id="TIGR03900">
    <property type="entry name" value="prc_long_Delta"/>
    <property type="match status" value="1"/>
</dbReference>
<organism evidence="6 7">
    <name type="scientific">Nannocystis radixulma</name>
    <dbReference type="NCBI Taxonomy" id="2995305"/>
    <lineage>
        <taxon>Bacteria</taxon>
        <taxon>Pseudomonadati</taxon>
        <taxon>Myxococcota</taxon>
        <taxon>Polyangia</taxon>
        <taxon>Nannocystales</taxon>
        <taxon>Nannocystaceae</taxon>
        <taxon>Nannocystis</taxon>
    </lineage>
</organism>
<evidence type="ECO:0000256" key="4">
    <source>
        <dbReference type="ARBA" id="ARBA00022825"/>
    </source>
</evidence>
<comment type="caution">
    <text evidence="6">The sequence shown here is derived from an EMBL/GenBank/DDBJ whole genome shotgun (WGS) entry which is preliminary data.</text>
</comment>
<dbReference type="Gene3D" id="2.30.42.10">
    <property type="match status" value="1"/>
</dbReference>
<dbReference type="PROSITE" id="PS50106">
    <property type="entry name" value="PDZ"/>
    <property type="match status" value="1"/>
</dbReference>
<dbReference type="CDD" id="cd06782">
    <property type="entry name" value="cpPDZ_CPP-like"/>
    <property type="match status" value="1"/>
</dbReference>
<dbReference type="SUPFAM" id="SSF52096">
    <property type="entry name" value="ClpP/crotonase"/>
    <property type="match status" value="1"/>
</dbReference>
<evidence type="ECO:0000259" key="5">
    <source>
        <dbReference type="PROSITE" id="PS50106"/>
    </source>
</evidence>
<dbReference type="Pfam" id="PF13180">
    <property type="entry name" value="PDZ_2"/>
    <property type="match status" value="1"/>
</dbReference>
<dbReference type="InterPro" id="IPR023831">
    <property type="entry name" value="MXAN_5808-like"/>
</dbReference>
<dbReference type="InterPro" id="IPR036034">
    <property type="entry name" value="PDZ_sf"/>
</dbReference>
<evidence type="ECO:0000256" key="3">
    <source>
        <dbReference type="ARBA" id="ARBA00022801"/>
    </source>
</evidence>
<evidence type="ECO:0000256" key="2">
    <source>
        <dbReference type="ARBA" id="ARBA00022670"/>
    </source>
</evidence>
<comment type="similarity">
    <text evidence="1">Belongs to the peptidase S41A family.</text>
</comment>
<sequence length="1029" mass="109454">MVARRLAAGLASVLLCACSAKESGAAAAAARPAEEASAPEVDVATQLQLDRRRFPLTVWTAYVVQQEYFDKERFDPREQFAEALRHLGLNTPEFFAAVAGDTATVTVADFRREFSLAGLSDLASVADRLEEVLAFVQDSLRLDAEATHKVEYAAINGMLAPLDPHTILLTPEEHTDLGVKTRGQFGGIGAEIREDERRIRIVKVLANSPAAAAGLKDGDLLLQIDKQSTINLRSSDAQVMLRGPVDTKVTIKVQRGQETLTLTITRKIIRVDSVTSALLPGKIAYLEISTFQENTGEQVRKAIAELTPKGEALRGLVLDLRDNSGGLLTQAVEVVDALVAEGELVIVRSAMGREAEDAAPEVNLPADAAVVALINEDSASAAEIVSGGVKALGRGVVIGRPSFGKGTVQLLKPQNFYGRELALKMTIAEYRVAGDTKIQTVGVRPDLALYPVELSDIVAVANYFDTERFERRRESTQVAHLPSAKHEAAFAGKAAAGSEPRLRYFAGRQGTPLPRPAEGPAALGDPEVQIARDVADALAGLSDSKQRAARLASLTGEIAAREDQAIAAGIGATKIDWTGALEASSDPTLALRARVVDDKKIAAGQPFTLRVEVTNNGAEAAERVHVITDCLRDELDGIELLLGRIEPGATVTRDVRLYVMAWHTDLVDTLRVDVHAGEPGPAPDATATVQFDIAGLPRPRFAYDYWIVDDPELAAAAPQRPKSPPIPGEPPFAIKGNGDGVLQPGEQVLLALEIRNDSGADSSDARALIHNLSGTQVLLEEGFLQLGKIAAKGTVRGAFGLSVSEQADPAKPVELEVIVADVVVRESVRHKFDVPLGPPASGFVAAPARVVAGEEPVRLYNAADSHSRQLAELSGGTALDILGSAGGWSAVAAGPGRRAWLPSDLVKTGGPTGKGVAKLPDRPALLVQPPVIEVEPVAPVNTTDAVEIRGTARHEGRVRDVVVAVKPPGTAQVERKLDYRANPAHQGDAARRLEFSAQVPLAPGSNRILITARDGDDIEATREVWVFRP</sequence>
<name>A0ABT5B763_9BACT</name>